<keyword evidence="4" id="KW-0808">Transferase</keyword>
<dbReference type="SUPFAM" id="SSF55785">
    <property type="entry name" value="PYP-like sensor domain (PAS domain)"/>
    <property type="match status" value="1"/>
</dbReference>
<evidence type="ECO:0000313" key="12">
    <source>
        <dbReference type="EMBL" id="MBD9357672.1"/>
    </source>
</evidence>
<evidence type="ECO:0000259" key="10">
    <source>
        <dbReference type="PROSITE" id="PS50109"/>
    </source>
</evidence>
<keyword evidence="9" id="KW-0472">Membrane</keyword>
<protein>
    <recommendedName>
        <fullName evidence="2">histidine kinase</fullName>
        <ecNumber evidence="2">2.7.13.3</ecNumber>
    </recommendedName>
</protein>
<dbReference type="InterPro" id="IPR000014">
    <property type="entry name" value="PAS"/>
</dbReference>
<proteinExistence type="predicted"/>
<keyword evidence="9" id="KW-0812">Transmembrane</keyword>
<dbReference type="Proteomes" id="UP000652176">
    <property type="component" value="Unassembled WGS sequence"/>
</dbReference>
<name>A0ABR9D3I5_9GAMM</name>
<evidence type="ECO:0000259" key="11">
    <source>
        <dbReference type="PROSITE" id="PS50112"/>
    </source>
</evidence>
<dbReference type="CDD" id="cd00130">
    <property type="entry name" value="PAS"/>
    <property type="match status" value="1"/>
</dbReference>
<organism evidence="12 13">
    <name type="scientific">Methylomonas albis</name>
    <dbReference type="NCBI Taxonomy" id="1854563"/>
    <lineage>
        <taxon>Bacteria</taxon>
        <taxon>Pseudomonadati</taxon>
        <taxon>Pseudomonadota</taxon>
        <taxon>Gammaproteobacteria</taxon>
        <taxon>Methylococcales</taxon>
        <taxon>Methylococcaceae</taxon>
        <taxon>Methylomonas</taxon>
    </lineage>
</organism>
<dbReference type="EC" id="2.7.13.3" evidence="2"/>
<evidence type="ECO:0000256" key="2">
    <source>
        <dbReference type="ARBA" id="ARBA00012438"/>
    </source>
</evidence>
<evidence type="ECO:0000256" key="3">
    <source>
        <dbReference type="ARBA" id="ARBA00022553"/>
    </source>
</evidence>
<keyword evidence="7" id="KW-0067">ATP-binding</keyword>
<feature type="transmembrane region" description="Helical" evidence="9">
    <location>
        <begin position="247"/>
        <end position="267"/>
    </location>
</feature>
<keyword evidence="8" id="KW-0902">Two-component regulatory system</keyword>
<dbReference type="Pfam" id="PF00989">
    <property type="entry name" value="PAS"/>
    <property type="match status" value="1"/>
</dbReference>
<dbReference type="InterPro" id="IPR013767">
    <property type="entry name" value="PAS_fold"/>
</dbReference>
<dbReference type="Gene3D" id="3.30.450.20">
    <property type="entry name" value="PAS domain"/>
    <property type="match status" value="1"/>
</dbReference>
<evidence type="ECO:0000256" key="8">
    <source>
        <dbReference type="ARBA" id="ARBA00023012"/>
    </source>
</evidence>
<dbReference type="SMART" id="SM00091">
    <property type="entry name" value="PAS"/>
    <property type="match status" value="1"/>
</dbReference>
<gene>
    <name evidence="12" type="ORF">IE877_17665</name>
</gene>
<dbReference type="InterPro" id="IPR003594">
    <property type="entry name" value="HATPase_dom"/>
</dbReference>
<dbReference type="PROSITE" id="PS50109">
    <property type="entry name" value="HIS_KIN"/>
    <property type="match status" value="1"/>
</dbReference>
<evidence type="ECO:0000256" key="4">
    <source>
        <dbReference type="ARBA" id="ARBA00022679"/>
    </source>
</evidence>
<accession>A0ABR9D3I5</accession>
<dbReference type="InterPro" id="IPR004358">
    <property type="entry name" value="Sig_transdc_His_kin-like_C"/>
</dbReference>
<comment type="caution">
    <text evidence="12">The sequence shown here is derived from an EMBL/GenBank/DDBJ whole genome shotgun (WGS) entry which is preliminary data.</text>
</comment>
<dbReference type="SMART" id="SM00387">
    <property type="entry name" value="HATPase_c"/>
    <property type="match status" value="1"/>
</dbReference>
<dbReference type="InterPro" id="IPR045812">
    <property type="entry name" value="DAHL"/>
</dbReference>
<keyword evidence="5" id="KW-0547">Nucleotide-binding</keyword>
<evidence type="ECO:0000256" key="5">
    <source>
        <dbReference type="ARBA" id="ARBA00022741"/>
    </source>
</evidence>
<feature type="domain" description="PAS" evidence="11">
    <location>
        <begin position="298"/>
        <end position="343"/>
    </location>
</feature>
<dbReference type="Pfam" id="PF02518">
    <property type="entry name" value="HATPase_c"/>
    <property type="match status" value="1"/>
</dbReference>
<dbReference type="InterPro" id="IPR036890">
    <property type="entry name" value="HATPase_C_sf"/>
</dbReference>
<dbReference type="PANTHER" id="PTHR43065:SF42">
    <property type="entry name" value="TWO-COMPONENT SENSOR PPRA"/>
    <property type="match status" value="1"/>
</dbReference>
<comment type="catalytic activity">
    <reaction evidence="1">
        <text>ATP + protein L-histidine = ADP + protein N-phospho-L-histidine.</text>
        <dbReference type="EC" id="2.7.13.3"/>
    </reaction>
</comment>
<dbReference type="InterPro" id="IPR005467">
    <property type="entry name" value="His_kinase_dom"/>
</dbReference>
<evidence type="ECO:0000313" key="13">
    <source>
        <dbReference type="Proteomes" id="UP000652176"/>
    </source>
</evidence>
<dbReference type="Pfam" id="PF19443">
    <property type="entry name" value="DAHL"/>
    <property type="match status" value="1"/>
</dbReference>
<evidence type="ECO:0000256" key="6">
    <source>
        <dbReference type="ARBA" id="ARBA00022777"/>
    </source>
</evidence>
<dbReference type="PROSITE" id="PS50112">
    <property type="entry name" value="PAS"/>
    <property type="match status" value="1"/>
</dbReference>
<dbReference type="Gene3D" id="3.30.565.10">
    <property type="entry name" value="Histidine kinase-like ATPase, C-terminal domain"/>
    <property type="match status" value="1"/>
</dbReference>
<dbReference type="EMBL" id="JACXSS010000001">
    <property type="protein sequence ID" value="MBD9357672.1"/>
    <property type="molecule type" value="Genomic_DNA"/>
</dbReference>
<dbReference type="InterPro" id="IPR035965">
    <property type="entry name" value="PAS-like_dom_sf"/>
</dbReference>
<dbReference type="PRINTS" id="PR00344">
    <property type="entry name" value="BCTRLSENSOR"/>
</dbReference>
<keyword evidence="9" id="KW-1133">Transmembrane helix</keyword>
<dbReference type="RefSeq" id="WP_192375936.1">
    <property type="nucleotide sequence ID" value="NZ_CAJHIV010000001.1"/>
</dbReference>
<reference evidence="12 13" key="1">
    <citation type="submission" date="2020-09" db="EMBL/GenBank/DDBJ databases">
        <title>Methylomonas albis sp. nov. and Methylomonas fluvii sp. nov.: Two cold-adapted methanotrophs from the River Elbe and an amended description of Methylovulum psychrotolerans strain Eb1.</title>
        <authorList>
            <person name="Bussmann I.K."/>
            <person name="Klings K.-W."/>
            <person name="Warnstedt J."/>
            <person name="Hoppert M."/>
            <person name="Saborowski A."/>
            <person name="Horn F."/>
            <person name="Liebner S."/>
        </authorList>
    </citation>
    <scope>NUCLEOTIDE SEQUENCE [LARGE SCALE GENOMIC DNA]</scope>
    <source>
        <strain evidence="12 13">EbA</strain>
    </source>
</reference>
<dbReference type="SUPFAM" id="SSF55874">
    <property type="entry name" value="ATPase domain of HSP90 chaperone/DNA topoisomerase II/histidine kinase"/>
    <property type="match status" value="1"/>
</dbReference>
<sequence length="690" mass="76599">MTAISWRPRLIVVALLLALTYLWIQSASPELERRNRLQSTLRVIELRNAELMRDILLARAGLLANYDALTKAGQELLRLSQSLQAELKPADADAEPVLGNLADKLTATVQDSLVQIEYLKSDNALLRNSVMSFDEIGKTLRAAAKPGDTAKLGNLWRLMFSFMDSPKPELAAEIQLELDRLAGLMPLSDDYRVLINHGRLIIELSPQVDRLLRQIIDQPIASRIDALQHALRQYSDAVEKQAQLYRLSLYLVAVVLLGYLLYQFALLRANTLDLRRAHAHLQQETSERLQAESWLRESEARLRAITDSAHEAIISADLQGNIVSWNQGAQLMFGYKADRILGQPFQQLLAKPSPAFLEQISEDQATNRANSPMLESRALRQDRSGFPVELSLSSWTRGTARYLTAIIRDISTRKHLEEVARQQELQLIQANKMTALGTLVSGVAHEINNPNQLILLNSGLLADIWSDALEILEDHYHAAGEFSLGGLPYTEMRHSAAVLIHDVNDGAKRIERIVAELKNYARPPNTDALVSFAINDVVERTVRLLKHLIDRKTLYFKTDLPAGLPLLRGNPQQLEQVLVNLLINALEALPDPQKSVSVVTQLLDDGRQVCVEVRDQGVGIAAEHIQQLCDPFFTTKQANGGTGLGLAISASLLHAQGGRLSFSSEPGQGTCARVIFPLNQSPATEANHAM</sequence>
<keyword evidence="3" id="KW-0597">Phosphoprotein</keyword>
<evidence type="ECO:0000256" key="1">
    <source>
        <dbReference type="ARBA" id="ARBA00000085"/>
    </source>
</evidence>
<dbReference type="NCBIfam" id="TIGR00229">
    <property type="entry name" value="sensory_box"/>
    <property type="match status" value="1"/>
</dbReference>
<evidence type="ECO:0000256" key="7">
    <source>
        <dbReference type="ARBA" id="ARBA00022840"/>
    </source>
</evidence>
<feature type="domain" description="Histidine kinase" evidence="10">
    <location>
        <begin position="442"/>
        <end position="680"/>
    </location>
</feature>
<evidence type="ECO:0000256" key="9">
    <source>
        <dbReference type="SAM" id="Phobius"/>
    </source>
</evidence>
<dbReference type="PANTHER" id="PTHR43065">
    <property type="entry name" value="SENSOR HISTIDINE KINASE"/>
    <property type="match status" value="1"/>
</dbReference>
<keyword evidence="6" id="KW-0418">Kinase</keyword>
<keyword evidence="13" id="KW-1185">Reference proteome</keyword>
<dbReference type="Gene3D" id="1.10.287.130">
    <property type="match status" value="1"/>
</dbReference>